<dbReference type="SUPFAM" id="SSF47240">
    <property type="entry name" value="Ferritin-like"/>
    <property type="match status" value="1"/>
</dbReference>
<dbReference type="Pfam" id="PF13668">
    <property type="entry name" value="Ferritin_2"/>
    <property type="match status" value="1"/>
</dbReference>
<sequence length="230" mass="24103">MKSLQLALFLKTMEAEVFANMSAITETTASMNITPTDLGNVGKQDAIHRDALQRILQAAGEEPPRPCRYRAVSGDMNSLLSVGRDIKSLGVSAALAIAESVAAADQTLLPGLLSIAATEARHSALLEAAHGSPPSPSAFETALPEVWAYNLALRFVIPGSCQASPPLPILPSLGYRMVDGVPAFSWDPEQAPVAQEEGKPLFIAWVNQLGPPAYTSLAMTGASNGTAALP</sequence>
<evidence type="ECO:0008006" key="3">
    <source>
        <dbReference type="Google" id="ProtNLM"/>
    </source>
</evidence>
<accession>A0AAD9LT19</accession>
<proteinExistence type="predicted"/>
<reference evidence="1" key="1">
    <citation type="submission" date="2021-06" db="EMBL/GenBank/DDBJ databases">
        <title>Comparative genomics, transcriptomics and evolutionary studies reveal genomic signatures of adaptation to plant cell wall in hemibiotrophic fungi.</title>
        <authorList>
            <consortium name="DOE Joint Genome Institute"/>
            <person name="Baroncelli R."/>
            <person name="Diaz J.F."/>
            <person name="Benocci T."/>
            <person name="Peng M."/>
            <person name="Battaglia E."/>
            <person name="Haridas S."/>
            <person name="Andreopoulos W."/>
            <person name="Labutti K."/>
            <person name="Pangilinan J."/>
            <person name="Floch G.L."/>
            <person name="Makela M.R."/>
            <person name="Henrissat B."/>
            <person name="Grigoriev I.V."/>
            <person name="Crouch J.A."/>
            <person name="De Vries R.P."/>
            <person name="Sukno S.A."/>
            <person name="Thon M.R."/>
        </authorList>
    </citation>
    <scope>NUCLEOTIDE SEQUENCE</scope>
    <source>
        <strain evidence="1">MAFF235873</strain>
    </source>
</reference>
<dbReference type="Proteomes" id="UP001232148">
    <property type="component" value="Unassembled WGS sequence"/>
</dbReference>
<dbReference type="EMBL" id="MU843179">
    <property type="protein sequence ID" value="KAK2020741.1"/>
    <property type="molecule type" value="Genomic_DNA"/>
</dbReference>
<name>A0AAD9LT19_9PEZI</name>
<gene>
    <name evidence="1" type="ORF">LX32DRAFT_576468</name>
</gene>
<comment type="caution">
    <text evidence="1">The sequence shown here is derived from an EMBL/GenBank/DDBJ whole genome shotgun (WGS) entry which is preliminary data.</text>
</comment>
<evidence type="ECO:0000313" key="1">
    <source>
        <dbReference type="EMBL" id="KAK2020741.1"/>
    </source>
</evidence>
<feature type="non-terminal residue" evidence="1">
    <location>
        <position position="230"/>
    </location>
</feature>
<organism evidence="1 2">
    <name type="scientific">Colletotrichum zoysiae</name>
    <dbReference type="NCBI Taxonomy" id="1216348"/>
    <lineage>
        <taxon>Eukaryota</taxon>
        <taxon>Fungi</taxon>
        <taxon>Dikarya</taxon>
        <taxon>Ascomycota</taxon>
        <taxon>Pezizomycotina</taxon>
        <taxon>Sordariomycetes</taxon>
        <taxon>Hypocreomycetidae</taxon>
        <taxon>Glomerellales</taxon>
        <taxon>Glomerellaceae</taxon>
        <taxon>Colletotrichum</taxon>
        <taxon>Colletotrichum graminicola species complex</taxon>
    </lineage>
</organism>
<protein>
    <recommendedName>
        <fullName evidence="3">Ferritin-like domain-containing protein</fullName>
    </recommendedName>
</protein>
<dbReference type="AlphaFoldDB" id="A0AAD9LT19"/>
<evidence type="ECO:0000313" key="2">
    <source>
        <dbReference type="Proteomes" id="UP001232148"/>
    </source>
</evidence>
<keyword evidence="2" id="KW-1185">Reference proteome</keyword>
<dbReference type="InterPro" id="IPR009078">
    <property type="entry name" value="Ferritin-like_SF"/>
</dbReference>